<reference evidence="2" key="1">
    <citation type="submission" date="2022-10" db="EMBL/GenBank/DDBJ databases">
        <title>Tapping the CABI collections for fungal endophytes: first genome assemblies for Collariella, Neodidymelliopsis, Ascochyta clinopodiicola, Didymella pomorum, Didymosphaeria variabile, Neocosmospora piperis and Neocucurbitaria cava.</title>
        <authorList>
            <person name="Hill R."/>
        </authorList>
    </citation>
    <scope>NUCLEOTIDE SEQUENCE</scope>
    <source>
        <strain evidence="2">IMI 366586</strain>
    </source>
</reference>
<keyword evidence="1" id="KW-1133">Transmembrane helix</keyword>
<keyword evidence="1" id="KW-0812">Transmembrane</keyword>
<sequence length="180" mass="20173">MLWLGAAAYISVAIVALMFGGYHSRGKGEASGVKLPEHLVSHDVGSYNEPEHHICVAYEALFQLEPKYHTSPPNFYKLLNVPLTSPVLADDSNNDSDQDARLRIIMARLEGKMHKLFSERRSLPQGPGRDKVVKAISAWNKIGLVLLNHSIRDVYAQKFGENDVGKVLMKMCGERWEKQT</sequence>
<organism evidence="2 3">
    <name type="scientific">Fusarium piperis</name>
    <dbReference type="NCBI Taxonomy" id="1435070"/>
    <lineage>
        <taxon>Eukaryota</taxon>
        <taxon>Fungi</taxon>
        <taxon>Dikarya</taxon>
        <taxon>Ascomycota</taxon>
        <taxon>Pezizomycotina</taxon>
        <taxon>Sordariomycetes</taxon>
        <taxon>Hypocreomycetidae</taxon>
        <taxon>Hypocreales</taxon>
        <taxon>Nectriaceae</taxon>
        <taxon>Fusarium</taxon>
        <taxon>Fusarium solani species complex</taxon>
    </lineage>
</organism>
<evidence type="ECO:0000313" key="2">
    <source>
        <dbReference type="EMBL" id="KAJ4324563.1"/>
    </source>
</evidence>
<dbReference type="OrthoDB" id="5086958at2759"/>
<dbReference type="Proteomes" id="UP001140502">
    <property type="component" value="Unassembled WGS sequence"/>
</dbReference>
<proteinExistence type="predicted"/>
<evidence type="ECO:0000256" key="1">
    <source>
        <dbReference type="SAM" id="Phobius"/>
    </source>
</evidence>
<gene>
    <name evidence="2" type="ORF">N0V84_003842</name>
</gene>
<keyword evidence="3" id="KW-1185">Reference proteome</keyword>
<protein>
    <submittedName>
        <fullName evidence="2">Uncharacterized protein</fullName>
    </submittedName>
</protein>
<dbReference type="AlphaFoldDB" id="A0A9W9BRS3"/>
<accession>A0A9W9BRS3</accession>
<evidence type="ECO:0000313" key="3">
    <source>
        <dbReference type="Proteomes" id="UP001140502"/>
    </source>
</evidence>
<keyword evidence="1" id="KW-0472">Membrane</keyword>
<feature type="transmembrane region" description="Helical" evidence="1">
    <location>
        <begin position="6"/>
        <end position="24"/>
    </location>
</feature>
<dbReference type="EMBL" id="JAPEUR010000058">
    <property type="protein sequence ID" value="KAJ4324563.1"/>
    <property type="molecule type" value="Genomic_DNA"/>
</dbReference>
<name>A0A9W9BRS3_9HYPO</name>
<comment type="caution">
    <text evidence="2">The sequence shown here is derived from an EMBL/GenBank/DDBJ whole genome shotgun (WGS) entry which is preliminary data.</text>
</comment>